<evidence type="ECO:0000256" key="8">
    <source>
        <dbReference type="ARBA" id="ARBA00022989"/>
    </source>
</evidence>
<keyword evidence="7" id="KW-0653">Protein transport</keyword>
<dbReference type="InterPro" id="IPR051045">
    <property type="entry name" value="TonB-dependent_transducer"/>
</dbReference>
<keyword evidence="4" id="KW-1003">Cell membrane</keyword>
<evidence type="ECO:0000256" key="10">
    <source>
        <dbReference type="SAM" id="MobiDB-lite"/>
    </source>
</evidence>
<keyword evidence="5" id="KW-0997">Cell inner membrane</keyword>
<comment type="similarity">
    <text evidence="2">Belongs to the TonB family.</text>
</comment>
<dbReference type="EMBL" id="UOES01000085">
    <property type="protein sequence ID" value="VAW26322.1"/>
    <property type="molecule type" value="Genomic_DNA"/>
</dbReference>
<proteinExistence type="inferred from homology"/>
<evidence type="ECO:0000259" key="12">
    <source>
        <dbReference type="PROSITE" id="PS52015"/>
    </source>
</evidence>
<protein>
    <recommendedName>
        <fullName evidence="12">TonB C-terminal domain-containing protein</fullName>
    </recommendedName>
</protein>
<dbReference type="NCBIfam" id="TIGR01352">
    <property type="entry name" value="tonB_Cterm"/>
    <property type="match status" value="1"/>
</dbReference>
<dbReference type="SUPFAM" id="SSF74653">
    <property type="entry name" value="TolA/TonB C-terminal domain"/>
    <property type="match status" value="1"/>
</dbReference>
<dbReference type="GO" id="GO:0055085">
    <property type="term" value="P:transmembrane transport"/>
    <property type="evidence" value="ECO:0007669"/>
    <property type="project" value="InterPro"/>
</dbReference>
<dbReference type="PROSITE" id="PS52015">
    <property type="entry name" value="TONB_CTD"/>
    <property type="match status" value="1"/>
</dbReference>
<evidence type="ECO:0000256" key="3">
    <source>
        <dbReference type="ARBA" id="ARBA00022448"/>
    </source>
</evidence>
<accession>A0A3B0UIS8</accession>
<dbReference type="PANTHER" id="PTHR33446">
    <property type="entry name" value="PROTEIN TONB-RELATED"/>
    <property type="match status" value="1"/>
</dbReference>
<dbReference type="Gene3D" id="3.30.1150.10">
    <property type="match status" value="1"/>
</dbReference>
<evidence type="ECO:0000256" key="2">
    <source>
        <dbReference type="ARBA" id="ARBA00006555"/>
    </source>
</evidence>
<feature type="non-terminal residue" evidence="13">
    <location>
        <position position="322"/>
    </location>
</feature>
<keyword evidence="3" id="KW-0813">Transport</keyword>
<name>A0A3B0UIS8_9ZZZZ</name>
<evidence type="ECO:0000313" key="13">
    <source>
        <dbReference type="EMBL" id="VAW26322.1"/>
    </source>
</evidence>
<comment type="subcellular location">
    <subcellularLocation>
        <location evidence="1">Cell inner membrane</location>
        <topology evidence="1">Single-pass membrane protein</topology>
        <orientation evidence="1">Periplasmic side</orientation>
    </subcellularLocation>
</comment>
<sequence length="322" mass="35216">MKKKSNHIDLQKHLTQIELLDYTNGVLGNEEMYRLELHLNECELCSDALDGISLVKNPKEVLGIINTEILPNKKKVFAPNYMAIAASFALIAIFSLSYWLITKPTKTDTIALNSPTEVKKGKPVSSTLGESKLEKEAKNSLNEPIAEAEVVEEDIIDSNQGVPVAEKLPEPNSTIKRKKRAKKNEPTVVIADNSGVDFQDNKEITQLEEAIFETTDDEESLAEVVQSTQSIARASKKSGRTQSAILKEQKEPTPIGGMSGLKAYINQNLKYPQAAIDNNIKGTVVLEVNINTDGSINNITVIKGLGNGCDAEAMRLISTGPK</sequence>
<evidence type="ECO:0000256" key="7">
    <source>
        <dbReference type="ARBA" id="ARBA00022927"/>
    </source>
</evidence>
<dbReference type="PANTHER" id="PTHR33446:SF2">
    <property type="entry name" value="PROTEIN TONB"/>
    <property type="match status" value="1"/>
</dbReference>
<dbReference type="GO" id="GO:0031992">
    <property type="term" value="F:energy transducer activity"/>
    <property type="evidence" value="ECO:0007669"/>
    <property type="project" value="TreeGrafter"/>
</dbReference>
<keyword evidence="6 11" id="KW-0812">Transmembrane</keyword>
<reference evidence="13" key="1">
    <citation type="submission" date="2018-06" db="EMBL/GenBank/DDBJ databases">
        <authorList>
            <person name="Zhirakovskaya E."/>
        </authorList>
    </citation>
    <scope>NUCLEOTIDE SEQUENCE</scope>
</reference>
<dbReference type="GO" id="GO:0015031">
    <property type="term" value="P:protein transport"/>
    <property type="evidence" value="ECO:0007669"/>
    <property type="project" value="UniProtKB-KW"/>
</dbReference>
<feature type="transmembrane region" description="Helical" evidence="11">
    <location>
        <begin position="81"/>
        <end position="101"/>
    </location>
</feature>
<evidence type="ECO:0000256" key="5">
    <source>
        <dbReference type="ARBA" id="ARBA00022519"/>
    </source>
</evidence>
<evidence type="ECO:0000256" key="11">
    <source>
        <dbReference type="SAM" id="Phobius"/>
    </source>
</evidence>
<evidence type="ECO:0000256" key="9">
    <source>
        <dbReference type="ARBA" id="ARBA00023136"/>
    </source>
</evidence>
<evidence type="ECO:0000256" key="4">
    <source>
        <dbReference type="ARBA" id="ARBA00022475"/>
    </source>
</evidence>
<dbReference type="Pfam" id="PF03544">
    <property type="entry name" value="TonB_C"/>
    <property type="match status" value="1"/>
</dbReference>
<evidence type="ECO:0000256" key="6">
    <source>
        <dbReference type="ARBA" id="ARBA00022692"/>
    </source>
</evidence>
<keyword evidence="8 11" id="KW-1133">Transmembrane helix</keyword>
<dbReference type="InterPro" id="IPR037682">
    <property type="entry name" value="TonB_C"/>
</dbReference>
<feature type="region of interest" description="Disordered" evidence="10">
    <location>
        <begin position="119"/>
        <end position="139"/>
    </location>
</feature>
<gene>
    <name evidence="13" type="ORF">MNBD_BACTEROID06-173</name>
</gene>
<keyword evidence="9 11" id="KW-0472">Membrane</keyword>
<dbReference type="GO" id="GO:0098797">
    <property type="term" value="C:plasma membrane protein complex"/>
    <property type="evidence" value="ECO:0007669"/>
    <property type="project" value="TreeGrafter"/>
</dbReference>
<evidence type="ECO:0000256" key="1">
    <source>
        <dbReference type="ARBA" id="ARBA00004383"/>
    </source>
</evidence>
<dbReference type="InterPro" id="IPR006260">
    <property type="entry name" value="TonB/TolA_C"/>
</dbReference>
<dbReference type="AlphaFoldDB" id="A0A3B0UIS8"/>
<feature type="domain" description="TonB C-terminal" evidence="12">
    <location>
        <begin position="256"/>
        <end position="322"/>
    </location>
</feature>
<organism evidence="13">
    <name type="scientific">hydrothermal vent metagenome</name>
    <dbReference type="NCBI Taxonomy" id="652676"/>
    <lineage>
        <taxon>unclassified sequences</taxon>
        <taxon>metagenomes</taxon>
        <taxon>ecological metagenomes</taxon>
    </lineage>
</organism>